<dbReference type="InterPro" id="IPR018309">
    <property type="entry name" value="Tscrpt_reg_PadR_C"/>
</dbReference>
<dbReference type="AlphaFoldDB" id="A0A1F2PL17"/>
<name>A0A1F2PL17_9FIRM</name>
<dbReference type="InterPro" id="IPR036390">
    <property type="entry name" value="WH_DNA-bd_sf"/>
</dbReference>
<dbReference type="PANTHER" id="PTHR43252">
    <property type="entry name" value="TRANSCRIPTIONAL REGULATOR YQJI"/>
    <property type="match status" value="1"/>
</dbReference>
<dbReference type="EMBL" id="LKEU01000013">
    <property type="protein sequence ID" value="OFV72027.1"/>
    <property type="molecule type" value="Genomic_DNA"/>
</dbReference>
<feature type="domain" description="Transcription regulator PadR C-terminal" evidence="2">
    <location>
        <begin position="95"/>
        <end position="178"/>
    </location>
</feature>
<dbReference type="SUPFAM" id="SSF46785">
    <property type="entry name" value="Winged helix' DNA-binding domain"/>
    <property type="match status" value="1"/>
</dbReference>
<evidence type="ECO:0000313" key="7">
    <source>
        <dbReference type="Proteomes" id="UP000322619"/>
    </source>
</evidence>
<dbReference type="EMBL" id="VSLA01000002">
    <property type="protein sequence ID" value="TYC88501.1"/>
    <property type="molecule type" value="Genomic_DNA"/>
</dbReference>
<dbReference type="InterPro" id="IPR005149">
    <property type="entry name" value="Tscrpt_reg_PadR_N"/>
</dbReference>
<dbReference type="EMBL" id="CP087994">
    <property type="protein sequence ID" value="UYO61206.1"/>
    <property type="molecule type" value="Genomic_DNA"/>
</dbReference>
<keyword evidence="8" id="KW-1185">Reference proteome</keyword>
<evidence type="ECO:0000313" key="4">
    <source>
        <dbReference type="EMBL" id="TYC88501.1"/>
    </source>
</evidence>
<proteinExistence type="predicted"/>
<dbReference type="Pfam" id="PF03551">
    <property type="entry name" value="PadR"/>
    <property type="match status" value="1"/>
</dbReference>
<protein>
    <submittedName>
        <fullName evidence="4">PadR family transcriptional regulator</fullName>
    </submittedName>
    <submittedName>
        <fullName evidence="3">Transcriptional regulator PadR-like family protein</fullName>
    </submittedName>
</protein>
<evidence type="ECO:0000259" key="1">
    <source>
        <dbReference type="Pfam" id="PF03551"/>
    </source>
</evidence>
<dbReference type="Gene3D" id="6.10.140.190">
    <property type="match status" value="1"/>
</dbReference>
<organism evidence="3 6">
    <name type="scientific">Acetobacterium wieringae</name>
    <dbReference type="NCBI Taxonomy" id="52694"/>
    <lineage>
        <taxon>Bacteria</taxon>
        <taxon>Bacillati</taxon>
        <taxon>Bacillota</taxon>
        <taxon>Clostridia</taxon>
        <taxon>Eubacteriales</taxon>
        <taxon>Eubacteriaceae</taxon>
        <taxon>Acetobacterium</taxon>
    </lineage>
</organism>
<evidence type="ECO:0000313" key="6">
    <source>
        <dbReference type="Proteomes" id="UP000176244"/>
    </source>
</evidence>
<gene>
    <name evidence="3" type="ORF">ACWI_05010</name>
    <name evidence="4" type="ORF">FXB42_02515</name>
    <name evidence="5" type="ORF">LNN31_10450</name>
</gene>
<dbReference type="Proteomes" id="UP000176244">
    <property type="component" value="Unassembled WGS sequence"/>
</dbReference>
<sequence length="186" mass="22396">MRTLKYAILGLINRETMTGYDLMKVFNMELVNFWYARHSQIYPELKKLTDEGLITYEILPEDEKLRKKIYSITEKGRQEFHNWVLQQDLLEPTPKDIFRLKAYFIESLSHDEILAHFHYQLTQRQEKLHKLKHNMTVLLDTKDISKIQSPEYGDYIVLKSAIKREKSYIEWLCECIEEVSTNTRIY</sequence>
<reference evidence="3 6" key="1">
    <citation type="submission" date="2015-09" db="EMBL/GenBank/DDBJ databases">
        <title>Genome sequence of Acetobacterium wieringae DSM 1911.</title>
        <authorList>
            <person name="Poehlein A."/>
            <person name="Bengelsdorf F.R."/>
            <person name="Schiel-Bengelsdorf B."/>
            <person name="Duerre P."/>
            <person name="Daniel R."/>
        </authorList>
    </citation>
    <scope>NUCLEOTIDE SEQUENCE [LARGE SCALE GENOMIC DNA]</scope>
    <source>
        <strain evidence="3 6">DSM 1911</strain>
    </source>
</reference>
<evidence type="ECO:0000313" key="3">
    <source>
        <dbReference type="EMBL" id="OFV72027.1"/>
    </source>
</evidence>
<evidence type="ECO:0000313" key="8">
    <source>
        <dbReference type="Proteomes" id="UP001163550"/>
    </source>
</evidence>
<dbReference type="STRING" id="52694.ACWI_05010"/>
<evidence type="ECO:0000313" key="5">
    <source>
        <dbReference type="EMBL" id="UYO61206.1"/>
    </source>
</evidence>
<dbReference type="PANTHER" id="PTHR43252:SF6">
    <property type="entry name" value="NEGATIVE TRANSCRIPTION REGULATOR PADR"/>
    <property type="match status" value="1"/>
</dbReference>
<dbReference type="Pfam" id="PF10400">
    <property type="entry name" value="Vir_act_alpha_C"/>
    <property type="match status" value="1"/>
</dbReference>
<feature type="domain" description="Transcription regulator PadR N-terminal" evidence="1">
    <location>
        <begin position="8"/>
        <end position="81"/>
    </location>
</feature>
<dbReference type="Proteomes" id="UP001163550">
    <property type="component" value="Chromosome"/>
</dbReference>
<dbReference type="RefSeq" id="WP_070369909.1">
    <property type="nucleotide sequence ID" value="NZ_CABIIK010000057.1"/>
</dbReference>
<dbReference type="Proteomes" id="UP000322619">
    <property type="component" value="Unassembled WGS sequence"/>
</dbReference>
<reference evidence="4 7" key="2">
    <citation type="submission" date="2019-08" db="EMBL/GenBank/DDBJ databases">
        <title>Isolation and enrichment of carboxydotrophic bacteria from anaerobic sludge for the production of bio-based chemicals from syngas.</title>
        <authorList>
            <person name="Antares A.L."/>
            <person name="Moreira J."/>
            <person name="Diender M."/>
            <person name="Parshina S.N."/>
            <person name="Stams A.J.M."/>
            <person name="Alves M."/>
            <person name="Alves J.I."/>
            <person name="Sousa D.Z."/>
        </authorList>
    </citation>
    <scope>NUCLEOTIDE SEQUENCE [LARGE SCALE GENOMIC DNA]</scope>
    <source>
        <strain evidence="4 7">JM</strain>
    </source>
</reference>
<dbReference type="InterPro" id="IPR036388">
    <property type="entry name" value="WH-like_DNA-bd_sf"/>
</dbReference>
<accession>A0A1F2PL17</accession>
<dbReference type="OrthoDB" id="8595425at2"/>
<reference evidence="5" key="3">
    <citation type="submission" date="2021-11" db="EMBL/GenBank/DDBJ databases">
        <title>Isoprene-degrading acetogen.</title>
        <authorList>
            <person name="Yang Y."/>
            <person name="Jin H."/>
            <person name="Yan J."/>
        </authorList>
    </citation>
    <scope>NUCLEOTIDE SEQUENCE</scope>
    <source>
        <strain evidence="5">Berkeley</strain>
    </source>
</reference>
<dbReference type="Gene3D" id="1.10.10.10">
    <property type="entry name" value="Winged helix-like DNA-binding domain superfamily/Winged helix DNA-binding domain"/>
    <property type="match status" value="1"/>
</dbReference>
<evidence type="ECO:0000259" key="2">
    <source>
        <dbReference type="Pfam" id="PF10400"/>
    </source>
</evidence>